<evidence type="ECO:0000313" key="3">
    <source>
        <dbReference type="EMBL" id="MCA9726508.1"/>
    </source>
</evidence>
<keyword evidence="2" id="KW-0812">Transmembrane</keyword>
<evidence type="ECO:0000256" key="1">
    <source>
        <dbReference type="SAM" id="MobiDB-lite"/>
    </source>
</evidence>
<name>A0A956RMX2_UNCEI</name>
<dbReference type="PANTHER" id="PTHR10151">
    <property type="entry name" value="ECTONUCLEOTIDE PYROPHOSPHATASE/PHOSPHODIESTERASE"/>
    <property type="match status" value="1"/>
</dbReference>
<organism evidence="3 4">
    <name type="scientific">Eiseniibacteriota bacterium</name>
    <dbReference type="NCBI Taxonomy" id="2212470"/>
    <lineage>
        <taxon>Bacteria</taxon>
        <taxon>Candidatus Eiseniibacteriota</taxon>
    </lineage>
</organism>
<feature type="transmembrane region" description="Helical" evidence="2">
    <location>
        <begin position="186"/>
        <end position="204"/>
    </location>
</feature>
<keyword evidence="2" id="KW-0472">Membrane</keyword>
<feature type="transmembrane region" description="Helical" evidence="2">
    <location>
        <begin position="158"/>
        <end position="179"/>
    </location>
</feature>
<dbReference type="GO" id="GO:0016787">
    <property type="term" value="F:hydrolase activity"/>
    <property type="evidence" value="ECO:0007669"/>
    <property type="project" value="UniProtKB-ARBA"/>
</dbReference>
<dbReference type="Gene3D" id="3.40.720.10">
    <property type="entry name" value="Alkaline Phosphatase, subunit A"/>
    <property type="match status" value="2"/>
</dbReference>
<dbReference type="EMBL" id="JAGQHR010000038">
    <property type="protein sequence ID" value="MCA9726508.1"/>
    <property type="molecule type" value="Genomic_DNA"/>
</dbReference>
<reference evidence="3" key="1">
    <citation type="submission" date="2020-04" db="EMBL/GenBank/DDBJ databases">
        <authorList>
            <person name="Zhang T."/>
        </authorList>
    </citation>
    <scope>NUCLEOTIDE SEQUENCE</scope>
    <source>
        <strain evidence="3">HKST-UBA01</strain>
    </source>
</reference>
<feature type="transmembrane region" description="Helical" evidence="2">
    <location>
        <begin position="31"/>
        <end position="51"/>
    </location>
</feature>
<protein>
    <submittedName>
        <fullName evidence="3">Alkaline phosphatase family protein</fullName>
    </submittedName>
</protein>
<evidence type="ECO:0000256" key="2">
    <source>
        <dbReference type="SAM" id="Phobius"/>
    </source>
</evidence>
<keyword evidence="2" id="KW-1133">Transmembrane helix</keyword>
<reference evidence="3" key="2">
    <citation type="journal article" date="2021" name="Microbiome">
        <title>Successional dynamics and alternative stable states in a saline activated sludge microbial community over 9 years.</title>
        <authorList>
            <person name="Wang Y."/>
            <person name="Ye J."/>
            <person name="Ju F."/>
            <person name="Liu L."/>
            <person name="Boyd J.A."/>
            <person name="Deng Y."/>
            <person name="Parks D.H."/>
            <person name="Jiang X."/>
            <person name="Yin X."/>
            <person name="Woodcroft B.J."/>
            <person name="Tyson G.W."/>
            <person name="Hugenholtz P."/>
            <person name="Polz M.F."/>
            <person name="Zhang T."/>
        </authorList>
    </citation>
    <scope>NUCLEOTIDE SEQUENCE</scope>
    <source>
        <strain evidence="3">HKST-UBA01</strain>
    </source>
</reference>
<feature type="region of interest" description="Disordered" evidence="1">
    <location>
        <begin position="1"/>
        <end position="22"/>
    </location>
</feature>
<dbReference type="Proteomes" id="UP000697710">
    <property type="component" value="Unassembled WGS sequence"/>
</dbReference>
<sequence>MIGHLVPSPDSRSFGPTRAGRKDKAHRTYRLVGVTALLALLAAVGVGLVPAPSRAEEGPSKVVILGFDGADAQMVRDWMDAGELPNLDRLRKQGTFSDLRPTNPPQTPVSWSTFATGLDPGSTEIFDFLKRDVKTYAPDFAMTKPSEAPFAFGPKNPLYLSAGLAAVAFLILLILGALFRRARIGLLLGLVAGVGAFLWARPFVAENVPEHRPIAINQRQGTPFWQILGDRGINSTVIRVPQTFPPDPNPGGRLLSGLGVPDIRGTFGTYSFYTSEVVAQGDTDTEMGGKVVLLDVERGDPEVKTILYGPFNKLFPEPPEIFLPLTISMDWDRHAVQLHLPDQVVDLEQGQWSDFVQLEFPIRKLIKVHGIARFYLIELDREIKLYMSPINIDPVDPIVPITSPKGFAQDIHDQIGNWKTLGWALDTWSLNENVLPEEVFAEDFDFTVGKFEQILDSFFDNPENRLYCQVFYFTDRAGHMFYRFLDPTHPAYDPALAPKWGDFILQSYKRMDAIVGHVMERLPEDGVLLVCSDHGFANWKRSFNMNTWLVRNGFMTLKGQDQNKLMTLDDLFVEGQFWPNVDWERTRVYALGLGALYVNLLGREKYGIVTPGAEYDQLCRDVAEKMEAYIDPETGEHPIFKVYRRDEMYNKFDPDIIPDMRAANNLGYRVSWQTSLGGVPREMFEENKDKWSGDHCSLDPSLVHGILFCNRPLRVSAPGIEDLFPTILSMFGVPVPNDADGKALPFAN</sequence>
<dbReference type="Pfam" id="PF01663">
    <property type="entry name" value="Phosphodiest"/>
    <property type="match status" value="2"/>
</dbReference>
<dbReference type="AlphaFoldDB" id="A0A956RMX2"/>
<gene>
    <name evidence="3" type="ORF">KC729_02430</name>
</gene>
<evidence type="ECO:0000313" key="4">
    <source>
        <dbReference type="Proteomes" id="UP000697710"/>
    </source>
</evidence>
<proteinExistence type="predicted"/>
<dbReference type="InterPro" id="IPR017850">
    <property type="entry name" value="Alkaline_phosphatase_core_sf"/>
</dbReference>
<dbReference type="PANTHER" id="PTHR10151:SF120">
    <property type="entry name" value="BIS(5'-ADENOSYL)-TRIPHOSPHATASE"/>
    <property type="match status" value="1"/>
</dbReference>
<dbReference type="InterPro" id="IPR002591">
    <property type="entry name" value="Phosphodiest/P_Trfase"/>
</dbReference>
<comment type="caution">
    <text evidence="3">The sequence shown here is derived from an EMBL/GenBank/DDBJ whole genome shotgun (WGS) entry which is preliminary data.</text>
</comment>
<accession>A0A956RMX2</accession>
<dbReference type="SUPFAM" id="SSF53649">
    <property type="entry name" value="Alkaline phosphatase-like"/>
    <property type="match status" value="1"/>
</dbReference>